<gene>
    <name evidence="2" type="ORF">CAEBREN_21848</name>
</gene>
<organism evidence="3">
    <name type="scientific">Caenorhabditis brenneri</name>
    <name type="common">Nematode worm</name>
    <dbReference type="NCBI Taxonomy" id="135651"/>
    <lineage>
        <taxon>Eukaryota</taxon>
        <taxon>Metazoa</taxon>
        <taxon>Ecdysozoa</taxon>
        <taxon>Nematoda</taxon>
        <taxon>Chromadorea</taxon>
        <taxon>Rhabditida</taxon>
        <taxon>Rhabditina</taxon>
        <taxon>Rhabditomorpha</taxon>
        <taxon>Rhabditoidea</taxon>
        <taxon>Rhabditidae</taxon>
        <taxon>Peloderinae</taxon>
        <taxon>Caenorhabditis</taxon>
    </lineage>
</organism>
<accession>G0NFA3</accession>
<sequence length="202" mass="23393">MSRSLHAPVILLLIFLLVNGHPTEEPKETVPLPGCEKTIAKEFEDPPIGWCNSYARIITRFNEMMSNNVFGDSVTMSYPYHDLIEMCTKYDICHPATTSRCWLPELIPEKTISCGYRQLFESSYANCIRKAHETRSKCDIFNDFATNFTSEGLERKCKYFENSEDGNKVKYAIYNQCGHRAINQFHFYKKTLMDMYNCSSTL</sequence>
<evidence type="ECO:0008006" key="4">
    <source>
        <dbReference type="Google" id="ProtNLM"/>
    </source>
</evidence>
<dbReference type="AlphaFoldDB" id="G0NFA3"/>
<evidence type="ECO:0000256" key="1">
    <source>
        <dbReference type="SAM" id="SignalP"/>
    </source>
</evidence>
<evidence type="ECO:0000313" key="3">
    <source>
        <dbReference type="Proteomes" id="UP000008068"/>
    </source>
</evidence>
<dbReference type="InParanoid" id="G0NFA3"/>
<dbReference type="Proteomes" id="UP000008068">
    <property type="component" value="Unassembled WGS sequence"/>
</dbReference>
<dbReference type="EMBL" id="GL379875">
    <property type="protein sequence ID" value="EGT59210.1"/>
    <property type="molecule type" value="Genomic_DNA"/>
</dbReference>
<proteinExistence type="predicted"/>
<feature type="chain" id="PRO_5003405036" description="DUF19 domain-containing protein" evidence="1">
    <location>
        <begin position="21"/>
        <end position="202"/>
    </location>
</feature>
<evidence type="ECO:0000313" key="2">
    <source>
        <dbReference type="EMBL" id="EGT59210.1"/>
    </source>
</evidence>
<protein>
    <recommendedName>
        <fullName evidence="4">DUF19 domain-containing protein</fullName>
    </recommendedName>
</protein>
<keyword evidence="1" id="KW-0732">Signal</keyword>
<reference evidence="3" key="1">
    <citation type="submission" date="2011-07" db="EMBL/GenBank/DDBJ databases">
        <authorList>
            <consortium name="Caenorhabditis brenneri Sequencing and Analysis Consortium"/>
            <person name="Wilson R.K."/>
        </authorList>
    </citation>
    <scope>NUCLEOTIDE SEQUENCE [LARGE SCALE GENOMIC DNA]</scope>
    <source>
        <strain evidence="3">PB2801</strain>
    </source>
</reference>
<feature type="signal peptide" evidence="1">
    <location>
        <begin position="1"/>
        <end position="20"/>
    </location>
</feature>
<keyword evidence="3" id="KW-1185">Reference proteome</keyword>
<dbReference type="HOGENOM" id="CLU_1355726_0_0_1"/>
<name>G0NFA3_CAEBE</name>